<dbReference type="AlphaFoldDB" id="A0A914XPD1"/>
<evidence type="ECO:0000313" key="3">
    <source>
        <dbReference type="WBParaSite" id="PSAMB.scaffold9940size4499.g32886.t1"/>
    </source>
</evidence>
<name>A0A914XPD1_9BILA</name>
<organism evidence="2 3">
    <name type="scientific">Plectus sambesii</name>
    <dbReference type="NCBI Taxonomy" id="2011161"/>
    <lineage>
        <taxon>Eukaryota</taxon>
        <taxon>Metazoa</taxon>
        <taxon>Ecdysozoa</taxon>
        <taxon>Nematoda</taxon>
        <taxon>Chromadorea</taxon>
        <taxon>Plectida</taxon>
        <taxon>Plectina</taxon>
        <taxon>Plectoidea</taxon>
        <taxon>Plectidae</taxon>
        <taxon>Plectus</taxon>
    </lineage>
</organism>
<accession>A0A914XPD1</accession>
<dbReference type="Proteomes" id="UP000887566">
    <property type="component" value="Unplaced"/>
</dbReference>
<reference evidence="3" key="1">
    <citation type="submission" date="2022-11" db="UniProtKB">
        <authorList>
            <consortium name="WormBaseParasite"/>
        </authorList>
    </citation>
    <scope>IDENTIFICATION</scope>
</reference>
<evidence type="ECO:0000256" key="1">
    <source>
        <dbReference type="SAM" id="MobiDB-lite"/>
    </source>
</evidence>
<sequence length="92" mass="10298">MSDGASNRPKKKAADAIMIDEASTSTSTNQPRKARISTAFRARRNCGRWSSEELKKLYDSIKKRGCKREDVPLIAIDVLTRSTDQVVAKLEE</sequence>
<dbReference type="WBParaSite" id="PSAMB.scaffold9940size4499.g32886.t1">
    <property type="protein sequence ID" value="PSAMB.scaffold9940size4499.g32886.t1"/>
    <property type="gene ID" value="PSAMB.scaffold9940size4499.g32886"/>
</dbReference>
<feature type="compositionally biased region" description="Polar residues" evidence="1">
    <location>
        <begin position="22"/>
        <end position="31"/>
    </location>
</feature>
<protein>
    <submittedName>
        <fullName evidence="3">Uncharacterized protein</fullName>
    </submittedName>
</protein>
<evidence type="ECO:0000313" key="2">
    <source>
        <dbReference type="Proteomes" id="UP000887566"/>
    </source>
</evidence>
<proteinExistence type="predicted"/>
<keyword evidence="2" id="KW-1185">Reference proteome</keyword>
<feature type="region of interest" description="Disordered" evidence="1">
    <location>
        <begin position="1"/>
        <end position="34"/>
    </location>
</feature>